<sequence length="243" mass="26374">MNVGIVPLSWFELRSKWTKPGMADNESGTDPEKEFEAKERAFREIKSPMEEGISPFSPLEERFKVSRLSNMVMEGGFEVGHTGKDNVGGGGFDGDIGESEVGEVNEEREGDSGDVAEAVDGGEGAERGGKLGREASGSGGGSDGAVEEVEGAESGERLECCEGERVLESWREVRWRKGVEMSQSIEGWEHGSLVVGMLRDWRAFICFGSRGGVTVMLIVGRRRKNTTMVNAAAFMPQRSESVN</sequence>
<evidence type="ECO:0000313" key="3">
    <source>
        <dbReference type="Proteomes" id="UP000257109"/>
    </source>
</evidence>
<dbReference type="AlphaFoldDB" id="A0A371EH29"/>
<name>A0A371EH29_MUCPR</name>
<reference evidence="2" key="1">
    <citation type="submission" date="2018-05" db="EMBL/GenBank/DDBJ databases">
        <title>Draft genome of Mucuna pruriens seed.</title>
        <authorList>
            <person name="Nnadi N.E."/>
            <person name="Vos R."/>
            <person name="Hasami M.H."/>
            <person name="Devisetty U.K."/>
            <person name="Aguiy J.C."/>
        </authorList>
    </citation>
    <scope>NUCLEOTIDE SEQUENCE [LARGE SCALE GENOMIC DNA]</scope>
    <source>
        <strain evidence="2">JCA_2017</strain>
    </source>
</reference>
<comment type="caution">
    <text evidence="2">The sequence shown here is derived from an EMBL/GenBank/DDBJ whole genome shotgun (WGS) entry which is preliminary data.</text>
</comment>
<keyword evidence="3" id="KW-1185">Reference proteome</keyword>
<protein>
    <submittedName>
        <fullName evidence="2">Uncharacterized protein</fullName>
    </submittedName>
</protein>
<evidence type="ECO:0000313" key="2">
    <source>
        <dbReference type="EMBL" id="RDX65331.1"/>
    </source>
</evidence>
<evidence type="ECO:0000256" key="1">
    <source>
        <dbReference type="SAM" id="MobiDB-lite"/>
    </source>
</evidence>
<organism evidence="2 3">
    <name type="scientific">Mucuna pruriens</name>
    <name type="common">Velvet bean</name>
    <name type="synonym">Dolichos pruriens</name>
    <dbReference type="NCBI Taxonomy" id="157652"/>
    <lineage>
        <taxon>Eukaryota</taxon>
        <taxon>Viridiplantae</taxon>
        <taxon>Streptophyta</taxon>
        <taxon>Embryophyta</taxon>
        <taxon>Tracheophyta</taxon>
        <taxon>Spermatophyta</taxon>
        <taxon>Magnoliopsida</taxon>
        <taxon>eudicotyledons</taxon>
        <taxon>Gunneridae</taxon>
        <taxon>Pentapetalae</taxon>
        <taxon>rosids</taxon>
        <taxon>fabids</taxon>
        <taxon>Fabales</taxon>
        <taxon>Fabaceae</taxon>
        <taxon>Papilionoideae</taxon>
        <taxon>50 kb inversion clade</taxon>
        <taxon>NPAAA clade</taxon>
        <taxon>indigoferoid/millettioid clade</taxon>
        <taxon>Phaseoleae</taxon>
        <taxon>Mucuna</taxon>
    </lineage>
</organism>
<gene>
    <name evidence="2" type="ORF">CR513_56020</name>
</gene>
<feature type="non-terminal residue" evidence="2">
    <location>
        <position position="1"/>
    </location>
</feature>
<accession>A0A371EH29</accession>
<feature type="region of interest" description="Disordered" evidence="1">
    <location>
        <begin position="103"/>
        <end position="155"/>
    </location>
</feature>
<dbReference type="EMBL" id="QJKJ01013964">
    <property type="protein sequence ID" value="RDX65331.1"/>
    <property type="molecule type" value="Genomic_DNA"/>
</dbReference>
<feature type="compositionally biased region" description="Basic and acidic residues" evidence="1">
    <location>
        <begin position="124"/>
        <end position="133"/>
    </location>
</feature>
<dbReference type="Proteomes" id="UP000257109">
    <property type="component" value="Unassembled WGS sequence"/>
</dbReference>
<proteinExistence type="predicted"/>